<proteinExistence type="predicted"/>
<accession>A0AAD5M2K2</accession>
<organism evidence="2 3">
    <name type="scientific">Parelaphostrongylus tenuis</name>
    <name type="common">Meningeal worm</name>
    <dbReference type="NCBI Taxonomy" id="148309"/>
    <lineage>
        <taxon>Eukaryota</taxon>
        <taxon>Metazoa</taxon>
        <taxon>Ecdysozoa</taxon>
        <taxon>Nematoda</taxon>
        <taxon>Chromadorea</taxon>
        <taxon>Rhabditida</taxon>
        <taxon>Rhabditina</taxon>
        <taxon>Rhabditomorpha</taxon>
        <taxon>Strongyloidea</taxon>
        <taxon>Metastrongylidae</taxon>
        <taxon>Parelaphostrongylus</taxon>
    </lineage>
</organism>
<feature type="chain" id="PRO_5041928053" evidence="1">
    <location>
        <begin position="20"/>
        <end position="80"/>
    </location>
</feature>
<gene>
    <name evidence="2" type="ORF">KIN20_004111</name>
</gene>
<feature type="signal peptide" evidence="1">
    <location>
        <begin position="1"/>
        <end position="19"/>
    </location>
</feature>
<keyword evidence="3" id="KW-1185">Reference proteome</keyword>
<evidence type="ECO:0000313" key="2">
    <source>
        <dbReference type="EMBL" id="KAJ1348738.1"/>
    </source>
</evidence>
<name>A0AAD5M2K2_PARTN</name>
<dbReference type="AlphaFoldDB" id="A0AAD5M2K2"/>
<dbReference type="Proteomes" id="UP001196413">
    <property type="component" value="Unassembled WGS sequence"/>
</dbReference>
<evidence type="ECO:0000313" key="3">
    <source>
        <dbReference type="Proteomes" id="UP001196413"/>
    </source>
</evidence>
<protein>
    <submittedName>
        <fullName evidence="2">Uncharacterized protein</fullName>
    </submittedName>
</protein>
<keyword evidence="1" id="KW-0732">Signal</keyword>
<sequence>MQSVYTVAVICTLATMVVAQVSEDLSAEKTHYDDDGEVDAEKRARFAFAKRSPYRHFAFAKRAYPYGFAFAKRDYYSSFA</sequence>
<dbReference type="EMBL" id="JAHQIW010000548">
    <property type="protein sequence ID" value="KAJ1348738.1"/>
    <property type="molecule type" value="Genomic_DNA"/>
</dbReference>
<reference evidence="2" key="1">
    <citation type="submission" date="2021-06" db="EMBL/GenBank/DDBJ databases">
        <title>Parelaphostrongylus tenuis whole genome reference sequence.</title>
        <authorList>
            <person name="Garwood T.J."/>
            <person name="Larsen P.A."/>
            <person name="Fountain-Jones N.M."/>
            <person name="Garbe J.R."/>
            <person name="Macchietto M.G."/>
            <person name="Kania S.A."/>
            <person name="Gerhold R.W."/>
            <person name="Richards J.E."/>
            <person name="Wolf T.M."/>
        </authorList>
    </citation>
    <scope>NUCLEOTIDE SEQUENCE</scope>
    <source>
        <strain evidence="2">MNPRO001-30</strain>
        <tissue evidence="2">Meninges</tissue>
    </source>
</reference>
<evidence type="ECO:0000256" key="1">
    <source>
        <dbReference type="SAM" id="SignalP"/>
    </source>
</evidence>
<comment type="caution">
    <text evidence="2">The sequence shown here is derived from an EMBL/GenBank/DDBJ whole genome shotgun (WGS) entry which is preliminary data.</text>
</comment>